<keyword evidence="2" id="KW-1185">Reference proteome</keyword>
<gene>
    <name evidence="1" type="ORF">BLCOC_06830</name>
</gene>
<dbReference type="InterPro" id="IPR005358">
    <property type="entry name" value="Puta_zinc/iron-chelating_dom"/>
</dbReference>
<protein>
    <recommendedName>
        <fullName evidence="3">YkgJ family cysteine cluster protein</fullName>
    </recommendedName>
</protein>
<dbReference type="PANTHER" id="PTHR35866:SF1">
    <property type="entry name" value="YKGJ FAMILY CYSTEINE CLUSTER PROTEIN"/>
    <property type="match status" value="1"/>
</dbReference>
<evidence type="ECO:0000313" key="2">
    <source>
        <dbReference type="Proteomes" id="UP001325248"/>
    </source>
</evidence>
<reference evidence="1" key="1">
    <citation type="submission" date="2023-10" db="EMBL/GenBank/DDBJ databases">
        <title>Genome sequence of Blautia coccoides DSM 935.</title>
        <authorList>
            <person name="Boeer T."/>
            <person name="Bengelsdorf F.R."/>
            <person name="Daniel R."/>
            <person name="Poehlein A."/>
        </authorList>
    </citation>
    <scope>NUCLEOTIDE SEQUENCE [LARGE SCALE GENOMIC DNA]</scope>
    <source>
        <strain evidence="1">DSM 935</strain>
    </source>
</reference>
<accession>A0ABZ0U6G1</accession>
<evidence type="ECO:0008006" key="3">
    <source>
        <dbReference type="Google" id="ProtNLM"/>
    </source>
</evidence>
<dbReference type="Pfam" id="PF03692">
    <property type="entry name" value="CxxCxxCC"/>
    <property type="match status" value="1"/>
</dbReference>
<dbReference type="Proteomes" id="UP001325248">
    <property type="component" value="Chromosome"/>
</dbReference>
<dbReference type="PANTHER" id="PTHR35866">
    <property type="entry name" value="PUTATIVE-RELATED"/>
    <property type="match status" value="1"/>
</dbReference>
<evidence type="ECO:0000313" key="1">
    <source>
        <dbReference type="EMBL" id="WPX72347.1"/>
    </source>
</evidence>
<dbReference type="EMBL" id="CP136422">
    <property type="protein sequence ID" value="WPX72347.1"/>
    <property type="molecule type" value="Genomic_DNA"/>
</dbReference>
<sequence length="205" mass="23483">MNRNEIDEYMKMKIGVDEPFKFHCTQCGKCCFNRNKEAILITGKDIFNISKSQGLTPEETVKKYGLASIGRDSRLPIVRLKTVGLLQQCVLLKDNKCSIHDSKPVVCAMFPIGRMLNLNPEGTDGRKQKIEYLFVNPECGDDTETHTAREWLYKFGISLEDTFFVKCSQVISKLTPLLQRAEKEFNEKIMQDLWDIVFGLLYVSA</sequence>
<organism evidence="1 2">
    <name type="scientific">Blautia producta</name>
    <dbReference type="NCBI Taxonomy" id="33035"/>
    <lineage>
        <taxon>Bacteria</taxon>
        <taxon>Bacillati</taxon>
        <taxon>Bacillota</taxon>
        <taxon>Clostridia</taxon>
        <taxon>Lachnospirales</taxon>
        <taxon>Lachnospiraceae</taxon>
        <taxon>Blautia</taxon>
    </lineage>
</organism>
<name>A0ABZ0U6G1_9FIRM</name>
<proteinExistence type="predicted"/>